<dbReference type="PANTHER" id="PTHR41983">
    <property type="entry name" value="SHORT-CHAIN FATTY ACID TRANSPORTER-RELATED"/>
    <property type="match status" value="1"/>
</dbReference>
<sequence length="132" mass="14254">MGGYSAVLGFFVPSGGGKWIIEAPYVIEAAKLLHVHLGWAVTVYNAAGALPNLVNPFWMLPLLGVLGLRARDIVGFTFTQLMRASAARDFHALGSCEHAQLPSASHAVTNVRLVCLRRISCDASMGDRFRSQ</sequence>
<dbReference type="Proteomes" id="UP000494218">
    <property type="component" value="Unassembled WGS sequence"/>
</dbReference>
<dbReference type="GO" id="GO:0005886">
    <property type="term" value="C:plasma membrane"/>
    <property type="evidence" value="ECO:0007669"/>
    <property type="project" value="TreeGrafter"/>
</dbReference>
<accession>A0A6P2QFU6</accession>
<reference evidence="1 2" key="1">
    <citation type="submission" date="2019-09" db="EMBL/GenBank/DDBJ databases">
        <authorList>
            <person name="Depoorter E."/>
        </authorList>
    </citation>
    <scope>NUCLEOTIDE SEQUENCE [LARGE SCALE GENOMIC DNA]</scope>
    <source>
        <strain evidence="1">LMG 23254</strain>
    </source>
</reference>
<name>A0A6P2QFU6_BURL3</name>
<evidence type="ECO:0000313" key="2">
    <source>
        <dbReference type="Proteomes" id="UP000494218"/>
    </source>
</evidence>
<gene>
    <name evidence="1" type="ORF">BLA23254_05793</name>
</gene>
<proteinExistence type="predicted"/>
<dbReference type="PANTHER" id="PTHR41983:SF2">
    <property type="entry name" value="SHORT-CHAIN FATTY ACID TRANSPORTER-RELATED"/>
    <property type="match status" value="1"/>
</dbReference>
<dbReference type="InterPro" id="IPR006160">
    <property type="entry name" value="SCFA_transpt_AtoE"/>
</dbReference>
<dbReference type="AlphaFoldDB" id="A0A6P2QFU6"/>
<dbReference type="EMBL" id="CABVPW010000034">
    <property type="protein sequence ID" value="VWC20912.1"/>
    <property type="molecule type" value="Genomic_DNA"/>
</dbReference>
<organism evidence="1 2">
    <name type="scientific">Burkholderia lata (strain ATCC 17760 / DSM 23089 / LMG 22485 / NCIMB 9086 / R18194 / 383)</name>
    <dbReference type="NCBI Taxonomy" id="482957"/>
    <lineage>
        <taxon>Bacteria</taxon>
        <taxon>Pseudomonadati</taxon>
        <taxon>Pseudomonadota</taxon>
        <taxon>Betaproteobacteria</taxon>
        <taxon>Burkholderiales</taxon>
        <taxon>Burkholderiaceae</taxon>
        <taxon>Burkholderia</taxon>
        <taxon>Burkholderia cepacia complex</taxon>
    </lineage>
</organism>
<dbReference type="Pfam" id="PF02667">
    <property type="entry name" value="SCFA_trans"/>
    <property type="match status" value="1"/>
</dbReference>
<protein>
    <submittedName>
        <fullName evidence="1">Short chain fatty acid transporter</fullName>
    </submittedName>
</protein>
<evidence type="ECO:0000313" key="1">
    <source>
        <dbReference type="EMBL" id="VWC20912.1"/>
    </source>
</evidence>